<name>A0A2P1JUC7_9CAUD</name>
<dbReference type="GeneID" id="55607909"/>
<evidence type="ECO:0000313" key="2">
    <source>
        <dbReference type="Proteomes" id="UP000242372"/>
    </source>
</evidence>
<organism evidence="1 2">
    <name type="scientific">Erwinia phage vB_EamM-Bue1</name>
    <dbReference type="NCBI Taxonomy" id="2099338"/>
    <lineage>
        <taxon>Viruses</taxon>
        <taxon>Duplodnaviria</taxon>
        <taxon>Heunggongvirae</taxon>
        <taxon>Uroviricota</taxon>
        <taxon>Caudoviricetes</taxon>
        <taxon>Pantevenvirales</taxon>
        <taxon>Ackermannviridae</taxon>
        <taxon>Nezavisimistyvirus</taxon>
        <taxon>Nezavisimistyvirus bue1</taxon>
    </lineage>
</organism>
<dbReference type="Proteomes" id="UP000242372">
    <property type="component" value="Segment"/>
</dbReference>
<evidence type="ECO:0000313" key="1">
    <source>
        <dbReference type="EMBL" id="AVO22954.1"/>
    </source>
</evidence>
<dbReference type="KEGG" id="vg:55607909"/>
<reference evidence="1 2" key="1">
    <citation type="submission" date="2018-02" db="EMBL/GenBank/DDBJ databases">
        <title>Complete Genome Sequences of Erwinia amylovora Phages vB_EamP-S2 and vB_EamM-Bue1.</title>
        <authorList>
            <person name="Knecht L.E."/>
        </authorList>
    </citation>
    <scope>NUCLEOTIDE SEQUENCE [LARGE SCALE GENOMIC DNA]</scope>
</reference>
<dbReference type="EMBL" id="MG973030">
    <property type="protein sequence ID" value="AVO22954.1"/>
    <property type="molecule type" value="Genomic_DNA"/>
</dbReference>
<protein>
    <submittedName>
        <fullName evidence="1">Tail completion protein</fullName>
    </submittedName>
</protein>
<accession>A0A2P1JUC7</accession>
<sequence length="161" mass="18237">MSNTEAQFKNENPNLAGSDKWRLMIGNLVLLSRRIHDFSVPGIYSEGIDGPGPGPLMTSFASERVTFDPVVFTFSIDEEWENWQTIYDWIRGNAEADLPRTEDIIIELLNSVNRPTGFKIVLTEARPTALDNVLLDADHEVVRLVSTVTIKYQDMIPQRSK</sequence>
<proteinExistence type="predicted"/>
<keyword evidence="2" id="KW-1185">Reference proteome</keyword>
<dbReference type="RefSeq" id="YP_009837716.1">
    <property type="nucleotide sequence ID" value="NC_048702.1"/>
</dbReference>